<protein>
    <submittedName>
        <fullName evidence="1">Uncharacterized protein</fullName>
    </submittedName>
</protein>
<dbReference type="HOGENOM" id="CLU_085819_1_0_1"/>
<evidence type="ECO:0000313" key="2">
    <source>
        <dbReference type="Proteomes" id="UP000054279"/>
    </source>
</evidence>
<dbReference type="Proteomes" id="UP000054279">
    <property type="component" value="Unassembled WGS sequence"/>
</dbReference>
<dbReference type="AlphaFoldDB" id="A0A0C9UEG3"/>
<gene>
    <name evidence="1" type="ORF">M422DRAFT_275776</name>
</gene>
<evidence type="ECO:0000313" key="1">
    <source>
        <dbReference type="EMBL" id="KIJ23600.1"/>
    </source>
</evidence>
<dbReference type="EMBL" id="KN837628">
    <property type="protein sequence ID" value="KIJ23600.1"/>
    <property type="molecule type" value="Genomic_DNA"/>
</dbReference>
<accession>A0A0C9UEG3</accession>
<sequence length="138" mass="15690">MTTEADHLNALELSLTEEQAKTNWIENQLNRLLALLDPTRENAEPAPPGEALSIQTMDEDTLLKMNMARGFQMRPSNLSDLTATKHTFQNKQACISWALTFFKTGQAASFPDQILRTQASIHVPYFANWNTFETEFKK</sequence>
<name>A0A0C9UEG3_SPHS4</name>
<reference evidence="1 2" key="1">
    <citation type="submission" date="2014-06" db="EMBL/GenBank/DDBJ databases">
        <title>Evolutionary Origins and Diversification of the Mycorrhizal Mutualists.</title>
        <authorList>
            <consortium name="DOE Joint Genome Institute"/>
            <consortium name="Mycorrhizal Genomics Consortium"/>
            <person name="Kohler A."/>
            <person name="Kuo A."/>
            <person name="Nagy L.G."/>
            <person name="Floudas D."/>
            <person name="Copeland A."/>
            <person name="Barry K.W."/>
            <person name="Cichocki N."/>
            <person name="Veneault-Fourrey C."/>
            <person name="LaButti K."/>
            <person name="Lindquist E.A."/>
            <person name="Lipzen A."/>
            <person name="Lundell T."/>
            <person name="Morin E."/>
            <person name="Murat C."/>
            <person name="Riley R."/>
            <person name="Ohm R."/>
            <person name="Sun H."/>
            <person name="Tunlid A."/>
            <person name="Henrissat B."/>
            <person name="Grigoriev I.V."/>
            <person name="Hibbett D.S."/>
            <person name="Martin F."/>
        </authorList>
    </citation>
    <scope>NUCLEOTIDE SEQUENCE [LARGE SCALE GENOMIC DNA]</scope>
    <source>
        <strain evidence="1 2">SS14</strain>
    </source>
</reference>
<proteinExistence type="predicted"/>
<organism evidence="1 2">
    <name type="scientific">Sphaerobolus stellatus (strain SS14)</name>
    <dbReference type="NCBI Taxonomy" id="990650"/>
    <lineage>
        <taxon>Eukaryota</taxon>
        <taxon>Fungi</taxon>
        <taxon>Dikarya</taxon>
        <taxon>Basidiomycota</taxon>
        <taxon>Agaricomycotina</taxon>
        <taxon>Agaricomycetes</taxon>
        <taxon>Phallomycetidae</taxon>
        <taxon>Geastrales</taxon>
        <taxon>Sphaerobolaceae</taxon>
        <taxon>Sphaerobolus</taxon>
    </lineage>
</organism>
<keyword evidence="2" id="KW-1185">Reference proteome</keyword>